<reference evidence="4 5" key="1">
    <citation type="submission" date="2021-05" db="EMBL/GenBank/DDBJ databases">
        <title>Bacteria Genome sequencing.</title>
        <authorList>
            <person name="Takabe Y."/>
            <person name="Nakajima Y."/>
            <person name="Suzuki S."/>
            <person name="Shiozaki T."/>
        </authorList>
    </citation>
    <scope>NUCLEOTIDE SEQUENCE [LARGE SCALE GENOMIC DNA]</scope>
    <source>
        <strain evidence="4 5">AI_62</strain>
    </source>
</reference>
<feature type="domain" description="N-acetyltransferase" evidence="3">
    <location>
        <begin position="4"/>
        <end position="191"/>
    </location>
</feature>
<keyword evidence="2" id="KW-0012">Acyltransferase</keyword>
<keyword evidence="1" id="KW-0808">Transferase</keyword>
<accession>A0ABQ4NKL0</accession>
<dbReference type="EMBL" id="BPFH01000002">
    <property type="protein sequence ID" value="GIT94876.1"/>
    <property type="molecule type" value="Genomic_DNA"/>
</dbReference>
<dbReference type="InterPro" id="IPR000182">
    <property type="entry name" value="GNAT_dom"/>
</dbReference>
<evidence type="ECO:0000313" key="4">
    <source>
        <dbReference type="EMBL" id="GIT94876.1"/>
    </source>
</evidence>
<name>A0ABQ4NKL0_9RHOB</name>
<proteinExistence type="predicted"/>
<dbReference type="RefSeq" id="WP_220748371.1">
    <property type="nucleotide sequence ID" value="NZ_BPFH01000002.1"/>
</dbReference>
<dbReference type="Gene3D" id="3.40.630.30">
    <property type="match status" value="1"/>
</dbReference>
<protein>
    <submittedName>
        <fullName evidence="4">Molybdopterin-guanine dinucleotide biosynthesis protein MobC</fullName>
    </submittedName>
</protein>
<evidence type="ECO:0000259" key="3">
    <source>
        <dbReference type="PROSITE" id="PS51186"/>
    </source>
</evidence>
<comment type="caution">
    <text evidence="4">The sequence shown here is derived from an EMBL/GenBank/DDBJ whole genome shotgun (WGS) entry which is preliminary data.</text>
</comment>
<evidence type="ECO:0000256" key="1">
    <source>
        <dbReference type="ARBA" id="ARBA00022679"/>
    </source>
</evidence>
<dbReference type="InterPro" id="IPR050680">
    <property type="entry name" value="YpeA/RimI_acetyltransf"/>
</dbReference>
<organism evidence="4 5">
    <name type="scientific">Jannaschia pagri</name>
    <dbReference type="NCBI Taxonomy" id="2829797"/>
    <lineage>
        <taxon>Bacteria</taxon>
        <taxon>Pseudomonadati</taxon>
        <taxon>Pseudomonadota</taxon>
        <taxon>Alphaproteobacteria</taxon>
        <taxon>Rhodobacterales</taxon>
        <taxon>Roseobacteraceae</taxon>
        <taxon>Jannaschia</taxon>
    </lineage>
</organism>
<dbReference type="InterPro" id="IPR016181">
    <property type="entry name" value="Acyl_CoA_acyltransferase"/>
</dbReference>
<dbReference type="SUPFAM" id="SSF55729">
    <property type="entry name" value="Acyl-CoA N-acyltransferases (Nat)"/>
    <property type="match status" value="1"/>
</dbReference>
<dbReference type="Proteomes" id="UP000786693">
    <property type="component" value="Unassembled WGS sequence"/>
</dbReference>
<dbReference type="Pfam" id="PF00583">
    <property type="entry name" value="Acetyltransf_1"/>
    <property type="match status" value="1"/>
</dbReference>
<dbReference type="PROSITE" id="PS51186">
    <property type="entry name" value="GNAT"/>
    <property type="match status" value="1"/>
</dbReference>
<dbReference type="CDD" id="cd04301">
    <property type="entry name" value="NAT_SF"/>
    <property type="match status" value="1"/>
</dbReference>
<gene>
    <name evidence="4" type="primary">mobC</name>
    <name evidence="4" type="ORF">JANAI62_14990</name>
</gene>
<evidence type="ECO:0000313" key="5">
    <source>
        <dbReference type="Proteomes" id="UP000786693"/>
    </source>
</evidence>
<dbReference type="PANTHER" id="PTHR43420">
    <property type="entry name" value="ACETYLTRANSFERASE"/>
    <property type="match status" value="1"/>
</dbReference>
<sequence>MTQVRLAPGFPKAERSTAARLYWQAFGAKLARTLGPTNRAEAFFADCLDPAFALGATDGGRLVGLAGFKTAEGALTGGGWGDLARHYGQLGALWRAPLLSVLDRPVAPDTLLMDGLCVDATQRGRGLGTRLLSAVKDLAAAKGLTRVRLDVIDSNPRARALYERSGFVPCGTSDLGILAPIFGFRSATRMEACVTR</sequence>
<evidence type="ECO:0000256" key="2">
    <source>
        <dbReference type="ARBA" id="ARBA00023315"/>
    </source>
</evidence>
<keyword evidence="5" id="KW-1185">Reference proteome</keyword>